<protein>
    <submittedName>
        <fullName evidence="3">Methyltranfer_dom domain-containing protein</fullName>
    </submittedName>
</protein>
<accession>A0A5S6R175</accession>
<proteinExistence type="predicted"/>
<evidence type="ECO:0000259" key="1">
    <source>
        <dbReference type="Pfam" id="PF13679"/>
    </source>
</evidence>
<dbReference type="InterPro" id="IPR029063">
    <property type="entry name" value="SAM-dependent_MTases_sf"/>
</dbReference>
<sequence length="238" mass="26524">MSCVEALVSFIADISRKVFGESLMNPSFFAIIDDEAARDLLNKLAIVARQYSWLLDVFMSLFATVRIEDLSFLLSPSARSNGMRVWPLSLLALRSVAFTYSLRRYPLVSVDALCPLSVGQRNIRLPRDRLEHISPKKMHQIEILGALIGRFFTRLNILTSGVVVDAGSGKGHLSRLLHEVYGLQVIAIDADDAVVRKSCEIDLKRTARNFAEHPPVVRLVQRLSKQGCCSPLDVVTCV</sequence>
<dbReference type="AlphaFoldDB" id="A0A5S6R175"/>
<evidence type="ECO:0000313" key="2">
    <source>
        <dbReference type="Proteomes" id="UP000046395"/>
    </source>
</evidence>
<dbReference type="STRING" id="70415.A0A5S6R175"/>
<dbReference type="SUPFAM" id="SSF53335">
    <property type="entry name" value="S-adenosyl-L-methionine-dependent methyltransferases"/>
    <property type="match status" value="1"/>
</dbReference>
<dbReference type="Gene3D" id="3.40.50.150">
    <property type="entry name" value="Vaccinia Virus protein VP39"/>
    <property type="match status" value="1"/>
</dbReference>
<dbReference type="WBParaSite" id="TMUE_3000012917.1">
    <property type="protein sequence ID" value="TMUE_3000012917.1"/>
    <property type="gene ID" value="WBGene00286638"/>
</dbReference>
<feature type="domain" description="Methyltransferase" evidence="1">
    <location>
        <begin position="136"/>
        <end position="207"/>
    </location>
</feature>
<evidence type="ECO:0000313" key="3">
    <source>
        <dbReference type="WBParaSite" id="TMUE_3000012917.1"/>
    </source>
</evidence>
<dbReference type="InterPro" id="IPR025714">
    <property type="entry name" value="Methyltranfer_dom"/>
</dbReference>
<dbReference type="PANTHER" id="PTHR12496">
    <property type="entry name" value="CGI-41 METHYLTRANSFERASE"/>
    <property type="match status" value="1"/>
</dbReference>
<keyword evidence="2" id="KW-1185">Reference proteome</keyword>
<dbReference type="Proteomes" id="UP000046395">
    <property type="component" value="Unassembled WGS sequence"/>
</dbReference>
<organism evidence="2 3">
    <name type="scientific">Trichuris muris</name>
    <name type="common">Mouse whipworm</name>
    <dbReference type="NCBI Taxonomy" id="70415"/>
    <lineage>
        <taxon>Eukaryota</taxon>
        <taxon>Metazoa</taxon>
        <taxon>Ecdysozoa</taxon>
        <taxon>Nematoda</taxon>
        <taxon>Enoplea</taxon>
        <taxon>Dorylaimia</taxon>
        <taxon>Trichinellida</taxon>
        <taxon>Trichuridae</taxon>
        <taxon>Trichuris</taxon>
    </lineage>
</organism>
<name>A0A5S6R175_TRIMR</name>
<dbReference type="CDD" id="cd02440">
    <property type="entry name" value="AdoMet_MTases"/>
    <property type="match status" value="1"/>
</dbReference>
<dbReference type="InterPro" id="IPR052220">
    <property type="entry name" value="METTL25"/>
</dbReference>
<reference evidence="3" key="1">
    <citation type="submission" date="2019-12" db="UniProtKB">
        <authorList>
            <consortium name="WormBaseParasite"/>
        </authorList>
    </citation>
    <scope>IDENTIFICATION</scope>
</reference>
<dbReference type="Pfam" id="PF13679">
    <property type="entry name" value="Methyltransf_32"/>
    <property type="match status" value="1"/>
</dbReference>